<evidence type="ECO:0000313" key="2">
    <source>
        <dbReference type="Proteomes" id="UP000756860"/>
    </source>
</evidence>
<dbReference type="InterPro" id="IPR010235">
    <property type="entry name" value="HepT"/>
</dbReference>
<proteinExistence type="predicted"/>
<dbReference type="EMBL" id="JAHCVK010000002">
    <property type="protein sequence ID" value="MBT0653098.1"/>
    <property type="molecule type" value="Genomic_DNA"/>
</dbReference>
<dbReference type="Pfam" id="PF08780">
    <property type="entry name" value="NTase_sub_bind"/>
    <property type="match status" value="1"/>
</dbReference>
<dbReference type="Proteomes" id="UP000756860">
    <property type="component" value="Unassembled WGS sequence"/>
</dbReference>
<comment type="caution">
    <text evidence="1">The sequence shown here is derived from an EMBL/GenBank/DDBJ whole genome shotgun (WGS) entry which is preliminary data.</text>
</comment>
<keyword evidence="2" id="KW-1185">Reference proteome</keyword>
<dbReference type="RefSeq" id="WP_214175079.1">
    <property type="nucleotide sequence ID" value="NZ_JAHCVK010000002.1"/>
</dbReference>
<name>A0ABS5SCJ9_9BACT</name>
<reference evidence="1 2" key="1">
    <citation type="submission" date="2021-05" db="EMBL/GenBank/DDBJ databases">
        <title>The draft genome of Geobacter luticola JCM 17780.</title>
        <authorList>
            <person name="Xu Z."/>
            <person name="Masuda Y."/>
            <person name="Itoh H."/>
            <person name="Senoo K."/>
        </authorList>
    </citation>
    <scope>NUCLEOTIDE SEQUENCE [LARGE SCALE GENOMIC DNA]</scope>
    <source>
        <strain evidence="1 2">JCM 17780</strain>
    </source>
</reference>
<sequence>MTLNFDNLARCIQTLEHSLEHLDRCEPGSDDYEVFRNAVIKGFELTLETAGKLLRKVLRDYVANPNTVNDLVFKDLFRQAAHHNLMTLAEVERWFAYRDSRNDTAHDYGVAFAETVLKLIREFLLDARHLHQTLVSRQETAR</sequence>
<protein>
    <submittedName>
        <fullName evidence="1">Nucleotidyltransferase substrate binding protein</fullName>
    </submittedName>
</protein>
<gene>
    <name evidence="1" type="ORF">KI810_08530</name>
</gene>
<dbReference type="Gene3D" id="1.20.120.330">
    <property type="entry name" value="Nucleotidyltransferases domain 2"/>
    <property type="match status" value="1"/>
</dbReference>
<evidence type="ECO:0000313" key="1">
    <source>
        <dbReference type="EMBL" id="MBT0653098.1"/>
    </source>
</evidence>
<dbReference type="SUPFAM" id="SSF81593">
    <property type="entry name" value="Nucleotidyltransferase substrate binding subunit/domain"/>
    <property type="match status" value="1"/>
</dbReference>
<accession>A0ABS5SCJ9</accession>
<organism evidence="1 2">
    <name type="scientific">Geomobilimonas luticola</name>
    <dbReference type="NCBI Taxonomy" id="1114878"/>
    <lineage>
        <taxon>Bacteria</taxon>
        <taxon>Pseudomonadati</taxon>
        <taxon>Thermodesulfobacteriota</taxon>
        <taxon>Desulfuromonadia</taxon>
        <taxon>Geobacterales</taxon>
        <taxon>Geobacteraceae</taxon>
        <taxon>Geomobilimonas</taxon>
    </lineage>
</organism>